<accession>A0A9W4FH99</accession>
<dbReference type="Gene3D" id="3.40.50.620">
    <property type="entry name" value="HUPs"/>
    <property type="match status" value="1"/>
</dbReference>
<dbReference type="InterPro" id="IPR003848">
    <property type="entry name" value="DUF218"/>
</dbReference>
<dbReference type="Proteomes" id="UP000465785">
    <property type="component" value="Chromosome"/>
</dbReference>
<gene>
    <name evidence="2" type="ORF">MGALJ_45830</name>
</gene>
<name>A0A9W4FH99_9MYCO</name>
<dbReference type="InterPro" id="IPR051599">
    <property type="entry name" value="Cell_Envelope_Assoc"/>
</dbReference>
<organism evidence="2 3">
    <name type="scientific">Mycobacterium gallinarum</name>
    <dbReference type="NCBI Taxonomy" id="39689"/>
    <lineage>
        <taxon>Bacteria</taxon>
        <taxon>Bacillati</taxon>
        <taxon>Actinomycetota</taxon>
        <taxon>Actinomycetes</taxon>
        <taxon>Mycobacteriales</taxon>
        <taxon>Mycobacteriaceae</taxon>
        <taxon>Mycobacterium</taxon>
    </lineage>
</organism>
<dbReference type="InterPro" id="IPR014729">
    <property type="entry name" value="Rossmann-like_a/b/a_fold"/>
</dbReference>
<dbReference type="EMBL" id="AP022601">
    <property type="protein sequence ID" value="BBY94914.1"/>
    <property type="molecule type" value="Genomic_DNA"/>
</dbReference>
<evidence type="ECO:0000313" key="3">
    <source>
        <dbReference type="Proteomes" id="UP000465785"/>
    </source>
</evidence>
<evidence type="ECO:0000259" key="1">
    <source>
        <dbReference type="Pfam" id="PF02698"/>
    </source>
</evidence>
<sequence length="203" mass="21950">MTGSHGTRFSRGAGRTVAIVVALALAGAISLAADIVAFGGRSDTSQADAAIVLGAAVDDDAPSPVFSERLRHAAELFESGQVKWIVVTGGVGRGDTLAESEAGREWLIGAGIPADRILIETQSRTTKQNLVFARPLLTEHDINRVLIVSDPLHMRRAMRMADDLRLDAHPSPTPTSRFQTLGTQLPMLLREMYFSVHYYATRQ</sequence>
<proteinExistence type="predicted"/>
<dbReference type="CDD" id="cd06259">
    <property type="entry name" value="YdcF-like"/>
    <property type="match status" value="1"/>
</dbReference>
<dbReference type="PANTHER" id="PTHR30336">
    <property type="entry name" value="INNER MEMBRANE PROTEIN, PROBABLE PERMEASE"/>
    <property type="match status" value="1"/>
</dbReference>
<keyword evidence="3" id="KW-1185">Reference proteome</keyword>
<feature type="domain" description="DUF218" evidence="1">
    <location>
        <begin position="48"/>
        <end position="191"/>
    </location>
</feature>
<evidence type="ECO:0000313" key="2">
    <source>
        <dbReference type="EMBL" id="BBY94914.1"/>
    </source>
</evidence>
<protein>
    <recommendedName>
        <fullName evidence="1">DUF218 domain-containing protein</fullName>
    </recommendedName>
</protein>
<dbReference type="KEGG" id="mgau:MGALJ_45830"/>
<reference evidence="2 3" key="1">
    <citation type="journal article" date="2019" name="Emerg. Microbes Infect.">
        <title>Comprehensive subspecies identification of 175 nontuberculous mycobacteria species based on 7547 genomic profiles.</title>
        <authorList>
            <person name="Matsumoto Y."/>
            <person name="Kinjo T."/>
            <person name="Motooka D."/>
            <person name="Nabeya D."/>
            <person name="Jung N."/>
            <person name="Uechi K."/>
            <person name="Horii T."/>
            <person name="Iida T."/>
            <person name="Fujita J."/>
            <person name="Nakamura S."/>
        </authorList>
    </citation>
    <scope>NUCLEOTIDE SEQUENCE [LARGE SCALE GENOMIC DNA]</scope>
    <source>
        <strain evidence="2 3">JCM 6399</strain>
    </source>
</reference>
<dbReference type="RefSeq" id="WP_163733254.1">
    <property type="nucleotide sequence ID" value="NZ_AP022601.1"/>
</dbReference>
<dbReference type="Pfam" id="PF02698">
    <property type="entry name" value="DUF218"/>
    <property type="match status" value="1"/>
</dbReference>
<dbReference type="PANTHER" id="PTHR30336:SF20">
    <property type="entry name" value="DUF218 DOMAIN-CONTAINING PROTEIN"/>
    <property type="match status" value="1"/>
</dbReference>
<dbReference type="GO" id="GO:0005886">
    <property type="term" value="C:plasma membrane"/>
    <property type="evidence" value="ECO:0007669"/>
    <property type="project" value="TreeGrafter"/>
</dbReference>
<dbReference type="AlphaFoldDB" id="A0A9W4FH99"/>